<evidence type="ECO:0000256" key="1">
    <source>
        <dbReference type="ARBA" id="ARBA00004114"/>
    </source>
</evidence>
<evidence type="ECO:0000259" key="9">
    <source>
        <dbReference type="Pfam" id="PF15007"/>
    </source>
</evidence>
<evidence type="ECO:0000256" key="3">
    <source>
        <dbReference type="ARBA" id="ARBA00004647"/>
    </source>
</evidence>
<keyword evidence="6" id="KW-0175">Coiled coil</keyword>
<dbReference type="Pfam" id="PF15007">
    <property type="entry name" value="CEP44"/>
    <property type="match status" value="1"/>
</dbReference>
<evidence type="ECO:0000256" key="5">
    <source>
        <dbReference type="ARBA" id="ARBA00022490"/>
    </source>
</evidence>
<dbReference type="GO" id="GO:0030496">
    <property type="term" value="C:midbody"/>
    <property type="evidence" value="ECO:0007669"/>
    <property type="project" value="UniProtKB-SubCell"/>
</dbReference>
<accession>A0A7M5V6V7</accession>
<reference evidence="10" key="1">
    <citation type="submission" date="2021-01" db="UniProtKB">
        <authorList>
            <consortium name="EnsemblMetazoa"/>
        </authorList>
    </citation>
    <scope>IDENTIFICATION</scope>
</reference>
<keyword evidence="7" id="KW-0206">Cytoskeleton</keyword>
<dbReference type="EnsemblMetazoa" id="CLYHEMT008536.1">
    <property type="protein sequence ID" value="CLYHEMP008536.1"/>
    <property type="gene ID" value="CLYHEMG008536"/>
</dbReference>
<dbReference type="AlphaFoldDB" id="A0A7M5V6V7"/>
<keyword evidence="5" id="KW-0963">Cytoplasm</keyword>
<keyword evidence="11" id="KW-1185">Reference proteome</keyword>
<dbReference type="PANTHER" id="PTHR31477">
    <property type="entry name" value="CENTROSOMAL PROTEIN OF 44 KDA"/>
    <property type="match status" value="1"/>
</dbReference>
<dbReference type="GO" id="GO:0005814">
    <property type="term" value="C:centriole"/>
    <property type="evidence" value="ECO:0007669"/>
    <property type="project" value="UniProtKB-SubCell"/>
</dbReference>
<dbReference type="PANTHER" id="PTHR31477:SF1">
    <property type="entry name" value="CENTROSOMAL PROTEIN OF 44 KDA"/>
    <property type="match status" value="1"/>
</dbReference>
<comment type="function">
    <text evidence="8">Centriole-enriched microtubule-binding protein involved in centriole biogenesis. In collaboration with CEP295 and POC1B, is required for the centriole-to-centrosome conversion by ensuring the formation of bona fide centriole wall. Functions as a linker component that maintains centrosome cohesion. Associates with CROCC and regulates its stability and localization to the centrosome.</text>
</comment>
<feature type="domain" description="Centrosomal CEP44" evidence="9">
    <location>
        <begin position="5"/>
        <end position="123"/>
    </location>
</feature>
<protein>
    <recommendedName>
        <fullName evidence="4">Centrosomal protein of 44 kDa</fullName>
    </recommendedName>
</protein>
<evidence type="ECO:0000256" key="4">
    <source>
        <dbReference type="ARBA" id="ARBA00014053"/>
    </source>
</evidence>
<evidence type="ECO:0000256" key="6">
    <source>
        <dbReference type="ARBA" id="ARBA00023054"/>
    </source>
</evidence>
<dbReference type="InterPro" id="IPR029157">
    <property type="entry name" value="CEP44_CC"/>
</dbReference>
<dbReference type="GO" id="GO:0000922">
    <property type="term" value="C:spindle pole"/>
    <property type="evidence" value="ECO:0007669"/>
    <property type="project" value="UniProtKB-SubCell"/>
</dbReference>
<dbReference type="GeneID" id="136804948"/>
<evidence type="ECO:0000256" key="2">
    <source>
        <dbReference type="ARBA" id="ARBA00004214"/>
    </source>
</evidence>
<evidence type="ECO:0000256" key="7">
    <source>
        <dbReference type="ARBA" id="ARBA00023212"/>
    </source>
</evidence>
<name>A0A7M5V6V7_9CNID</name>
<dbReference type="InterPro" id="IPR033603">
    <property type="entry name" value="CEP44"/>
</dbReference>
<evidence type="ECO:0000313" key="10">
    <source>
        <dbReference type="EnsemblMetazoa" id="CLYHEMP008536.1"/>
    </source>
</evidence>
<dbReference type="RefSeq" id="XP_066917581.1">
    <property type="nucleotide sequence ID" value="XM_067061480.1"/>
</dbReference>
<evidence type="ECO:0000256" key="8">
    <source>
        <dbReference type="ARBA" id="ARBA00046235"/>
    </source>
</evidence>
<evidence type="ECO:0000313" key="11">
    <source>
        <dbReference type="Proteomes" id="UP000594262"/>
    </source>
</evidence>
<dbReference type="OrthoDB" id="259598at2759"/>
<proteinExistence type="predicted"/>
<comment type="subcellular location">
    <subcellularLocation>
        <location evidence="1">Cytoplasm</location>
        <location evidence="1">Cytoskeleton</location>
        <location evidence="1">Microtubule organizing center</location>
        <location evidence="1">Centrosome</location>
        <location evidence="1">Centriole</location>
    </subcellularLocation>
    <subcellularLocation>
        <location evidence="3">Cytoplasm</location>
        <location evidence="3">Cytoskeleton</location>
        <location evidence="3">Spindle pole</location>
    </subcellularLocation>
    <subcellularLocation>
        <location evidence="2">Midbody</location>
    </subcellularLocation>
</comment>
<dbReference type="Proteomes" id="UP000594262">
    <property type="component" value="Unplaced"/>
</dbReference>
<sequence length="467" mass="53049">MTTGDVKNNLRKLKTELRLIKYKEEIPWQQINVGLTEPLLPILHYVFGDYSCEFTSYLGAKGYDFFCKSDLRFIEIVFKILVTEFNLKPMLTKQQFFAVGFAEIKVIFVTKIISLCRTKNMAILAKLKKPRKQVQVKQSISLDCIAQRENTSKVDFHIEPNECEIPIKIIKDPTIQGKCTPNDVLDLTTVDQISDDEVNNLVNTGYDSISTVRDVLDLSEINGDDNIEKLIDDESRLFIDNNEDICGNNLPRFTVLKNALPEVRLVEESIVNELDGEAKVKNMNEITLESCTQCINNTKKMSVMENRISSLEKKFTASVKLNNELSAKIILLETKVNLLESSSSKRAEEKDEFVDSTSMISDEKQITQPTLYSPLKYSDDDTIMKGFRPITMKDVRAAHGINSGQVDGKENHPRVVVDPATELKCISTSSNRNVSFDSKTKETIFNVEKYFQDADQLLSARSSVERF</sequence>
<organism evidence="10 11">
    <name type="scientific">Clytia hemisphaerica</name>
    <dbReference type="NCBI Taxonomy" id="252671"/>
    <lineage>
        <taxon>Eukaryota</taxon>
        <taxon>Metazoa</taxon>
        <taxon>Cnidaria</taxon>
        <taxon>Hydrozoa</taxon>
        <taxon>Hydroidolina</taxon>
        <taxon>Leptothecata</taxon>
        <taxon>Obeliida</taxon>
        <taxon>Clytiidae</taxon>
        <taxon>Clytia</taxon>
    </lineage>
</organism>